<feature type="binding site" evidence="8">
    <location>
        <position position="247"/>
    </location>
    <ligand>
        <name>substrate</name>
    </ligand>
</feature>
<keyword evidence="11" id="KW-0645">Protease</keyword>
<evidence type="ECO:0000259" key="10">
    <source>
        <dbReference type="PROSITE" id="PS51724"/>
    </source>
</evidence>
<keyword evidence="11" id="KW-0121">Carboxypeptidase</keyword>
<evidence type="ECO:0000256" key="1">
    <source>
        <dbReference type="ARBA" id="ARBA00007164"/>
    </source>
</evidence>
<dbReference type="GO" id="GO:0008360">
    <property type="term" value="P:regulation of cell shape"/>
    <property type="evidence" value="ECO:0007669"/>
    <property type="project" value="UniProtKB-KW"/>
</dbReference>
<dbReference type="SUPFAM" id="SSF110997">
    <property type="entry name" value="Sporulation related repeat"/>
    <property type="match status" value="1"/>
</dbReference>
<evidence type="ECO:0000256" key="7">
    <source>
        <dbReference type="PIRSR" id="PIRSR618044-1"/>
    </source>
</evidence>
<keyword evidence="2" id="KW-0732">Signal</keyword>
<evidence type="ECO:0000256" key="6">
    <source>
        <dbReference type="ARBA" id="ARBA00023316"/>
    </source>
</evidence>
<dbReference type="InterPro" id="IPR007730">
    <property type="entry name" value="SPOR-like_dom"/>
</dbReference>
<evidence type="ECO:0000256" key="5">
    <source>
        <dbReference type="ARBA" id="ARBA00022984"/>
    </source>
</evidence>
<evidence type="ECO:0000313" key="12">
    <source>
        <dbReference type="Proteomes" id="UP000031643"/>
    </source>
</evidence>
<dbReference type="Gene3D" id="3.30.70.1070">
    <property type="entry name" value="Sporulation related repeat"/>
    <property type="match status" value="1"/>
</dbReference>
<gene>
    <name evidence="11" type="ORF">GL4_2237</name>
</gene>
<dbReference type="InterPro" id="IPR001967">
    <property type="entry name" value="Peptidase_S11_N"/>
</dbReference>
<proteinExistence type="inferred from homology"/>
<dbReference type="PANTHER" id="PTHR21581:SF6">
    <property type="entry name" value="TRAFFICKING PROTEIN PARTICLE COMPLEX SUBUNIT 12"/>
    <property type="match status" value="1"/>
</dbReference>
<dbReference type="STRING" id="1384459.GL4_2237"/>
<keyword evidence="6" id="KW-0961">Cell wall biogenesis/degradation</keyword>
<evidence type="ECO:0000256" key="3">
    <source>
        <dbReference type="ARBA" id="ARBA00022801"/>
    </source>
</evidence>
<dbReference type="Proteomes" id="UP000031643">
    <property type="component" value="Chromosome"/>
</dbReference>
<dbReference type="PRINTS" id="PR00725">
    <property type="entry name" value="DADACBPTASE1"/>
</dbReference>
<organism evidence="11 12">
    <name type="scientific">Methyloceanibacter caenitepidi</name>
    <dbReference type="NCBI Taxonomy" id="1384459"/>
    <lineage>
        <taxon>Bacteria</taxon>
        <taxon>Pseudomonadati</taxon>
        <taxon>Pseudomonadota</taxon>
        <taxon>Alphaproteobacteria</taxon>
        <taxon>Hyphomicrobiales</taxon>
        <taxon>Hyphomicrobiaceae</taxon>
        <taxon>Methyloceanibacter</taxon>
    </lineage>
</organism>
<keyword evidence="12" id="KW-1185">Reference proteome</keyword>
<reference evidence="11 12" key="1">
    <citation type="submission" date="2014-09" db="EMBL/GenBank/DDBJ databases">
        <title>Genome sequencing of Methyloceanibacter caenitepidi Gela4.</title>
        <authorList>
            <person name="Takeuchi M."/>
            <person name="Susumu S."/>
            <person name="Kamagata Y."/>
            <person name="Oshima K."/>
            <person name="Hattori M."/>
            <person name="Iwasaki W."/>
        </authorList>
    </citation>
    <scope>NUCLEOTIDE SEQUENCE [LARGE SCALE GENOMIC DNA]</scope>
    <source>
        <strain evidence="11 12">Gela4</strain>
    </source>
</reference>
<name>A0A0A8K6Q0_9HYPH</name>
<dbReference type="HOGENOM" id="CLU_027070_1_1_5"/>
<dbReference type="InterPro" id="IPR012338">
    <property type="entry name" value="Beta-lactam/transpept-like"/>
</dbReference>
<dbReference type="SUPFAM" id="SSF56601">
    <property type="entry name" value="beta-lactamase/transpeptidase-like"/>
    <property type="match status" value="1"/>
</dbReference>
<evidence type="ECO:0000256" key="2">
    <source>
        <dbReference type="ARBA" id="ARBA00022729"/>
    </source>
</evidence>
<evidence type="ECO:0000313" key="11">
    <source>
        <dbReference type="EMBL" id="BAQ17679.1"/>
    </source>
</evidence>
<dbReference type="Pfam" id="PF00768">
    <property type="entry name" value="Peptidase_S11"/>
    <property type="match status" value="1"/>
</dbReference>
<accession>A0A0A8K6Q0</accession>
<comment type="similarity">
    <text evidence="1 9">Belongs to the peptidase S11 family.</text>
</comment>
<dbReference type="GO" id="GO:0006508">
    <property type="term" value="P:proteolysis"/>
    <property type="evidence" value="ECO:0007669"/>
    <property type="project" value="InterPro"/>
</dbReference>
<keyword evidence="3 11" id="KW-0378">Hydrolase</keyword>
<evidence type="ECO:0000256" key="9">
    <source>
        <dbReference type="RuleBase" id="RU004016"/>
    </source>
</evidence>
<evidence type="ECO:0000256" key="8">
    <source>
        <dbReference type="PIRSR" id="PIRSR618044-2"/>
    </source>
</evidence>
<dbReference type="GO" id="GO:0009252">
    <property type="term" value="P:peptidoglycan biosynthetic process"/>
    <property type="evidence" value="ECO:0007669"/>
    <property type="project" value="UniProtKB-KW"/>
</dbReference>
<feature type="domain" description="SPOR" evidence="10">
    <location>
        <begin position="392"/>
        <end position="476"/>
    </location>
</feature>
<feature type="active site" evidence="7">
    <location>
        <position position="145"/>
    </location>
</feature>
<dbReference type="InterPro" id="IPR036680">
    <property type="entry name" value="SPOR-like_sf"/>
</dbReference>
<dbReference type="GO" id="GO:0009002">
    <property type="term" value="F:serine-type D-Ala-D-Ala carboxypeptidase activity"/>
    <property type="evidence" value="ECO:0007669"/>
    <property type="project" value="UniProtKB-EC"/>
</dbReference>
<feature type="active site" description="Acyl-ester intermediate" evidence="7">
    <location>
        <position position="85"/>
    </location>
</feature>
<protein>
    <submittedName>
        <fullName evidence="11">D-alanyl-D-alanine carboxypeptidase</fullName>
        <ecNumber evidence="11">3.4.16.4</ecNumber>
    </submittedName>
</protein>
<dbReference type="EC" id="3.4.16.4" evidence="11"/>
<dbReference type="GO" id="GO:0042834">
    <property type="term" value="F:peptidoglycan binding"/>
    <property type="evidence" value="ECO:0007669"/>
    <property type="project" value="InterPro"/>
</dbReference>
<dbReference type="OrthoDB" id="5291989at2"/>
<dbReference type="RefSeq" id="WP_052464394.1">
    <property type="nucleotide sequence ID" value="NZ_AP014648.1"/>
</dbReference>
<dbReference type="PANTHER" id="PTHR21581">
    <property type="entry name" value="D-ALANYL-D-ALANINE CARBOXYPEPTIDASE"/>
    <property type="match status" value="1"/>
</dbReference>
<dbReference type="GO" id="GO:0071555">
    <property type="term" value="P:cell wall organization"/>
    <property type="evidence" value="ECO:0007669"/>
    <property type="project" value="UniProtKB-KW"/>
</dbReference>
<dbReference type="Gene3D" id="3.40.710.10">
    <property type="entry name" value="DD-peptidase/beta-lactamase superfamily"/>
    <property type="match status" value="1"/>
</dbReference>
<dbReference type="AlphaFoldDB" id="A0A0A8K6Q0"/>
<evidence type="ECO:0000256" key="4">
    <source>
        <dbReference type="ARBA" id="ARBA00022960"/>
    </source>
</evidence>
<dbReference type="KEGG" id="mcg:GL4_2237"/>
<dbReference type="PROSITE" id="PS51724">
    <property type="entry name" value="SPOR"/>
    <property type="match status" value="1"/>
</dbReference>
<keyword evidence="4" id="KW-0133">Cell shape</keyword>
<feature type="active site" description="Proton acceptor" evidence="7">
    <location>
        <position position="88"/>
    </location>
</feature>
<dbReference type="Pfam" id="PF05036">
    <property type="entry name" value="SPOR"/>
    <property type="match status" value="1"/>
</dbReference>
<keyword evidence="5" id="KW-0573">Peptidoglycan synthesis</keyword>
<sequence>MFEQLKFDSEPRGSWIRSSWISKSSASMRQVTKISLVLLLALGVTLTHVGEAFADKRVKAAIIVDANTNNVLYSQSADVLRSPASLTKIMTLYVLFAYMRAGRFSPDTQLKVSKHAASQSPTKLYLKPGSTIAVKDAIKALVTKSANDAAAVIAENVGGSEENFARIMTQTARNLGMKNTTYRNASGLPNNEQLTTARDQAILAMHIMQDYPEYYSVFETKYFDYKGRKYRNHNRLLFTYKGTTGIKTGYTRASGFNLTAAVQRGDKHLVGVVLGGSTSSLRNAAMTSLLDKHWSRASSKKSGATNFIASLLGTPNPPRPSRKPVVSVASAAVPVASHTPPAQPAVAQPAVAQAPVVQPAVAQPAQQRPIVQASLAPSLAPNRLSAPSPASTNRMGDYHVQVGSYTSPADAQNRLGMVRQRAPQLLDGHLPFTATFEKDNKEWYRARFAGFSKTDARSTCEALKRMRLDCIALAAE</sequence>
<dbReference type="InterPro" id="IPR018044">
    <property type="entry name" value="Peptidase_S11"/>
</dbReference>
<dbReference type="EMBL" id="AP014648">
    <property type="protein sequence ID" value="BAQ17679.1"/>
    <property type="molecule type" value="Genomic_DNA"/>
</dbReference>